<sequence>MSSRSKKLLLLQRSLIWFLYLFSGYILYSKKGYLFSIFITFAKVIYPLSIFWLQIRIKRSEKFLPIDSAMKTSQLWFNLLPVLASFITVVLSILNTIFYLIDKVI</sequence>
<feature type="transmembrane region" description="Helical" evidence="1">
    <location>
        <begin position="75"/>
        <end position="101"/>
    </location>
</feature>
<reference evidence="2 3" key="1">
    <citation type="journal article" date="2003" name="Nature">
        <title>Genome divergence in two Prochlorococcus ecotypes reflects oceanic niche differentiation.</title>
        <authorList>
            <person name="Rocap G."/>
            <person name="Larimer F.W."/>
            <person name="Lamerdin J.E."/>
            <person name="Malfatti S."/>
            <person name="Chain P."/>
            <person name="Ahlgren N.A."/>
            <person name="Arellano A."/>
            <person name="Coleman M."/>
            <person name="Hauser L."/>
            <person name="Hess W.R."/>
            <person name="Johnson Z.I."/>
            <person name="Land M.L."/>
            <person name="Lindell D."/>
            <person name="Post A.F."/>
            <person name="Regala W."/>
            <person name="Shah M."/>
            <person name="Shaw S.L."/>
            <person name="Steglich C."/>
            <person name="Sullivan M.B."/>
            <person name="Ting C.S."/>
            <person name="Tolonen A."/>
            <person name="Webb E.A."/>
            <person name="Zinser E.R."/>
            <person name="Chisholm S.W."/>
        </authorList>
    </citation>
    <scope>NUCLEOTIDE SEQUENCE [LARGE SCALE GENOMIC DNA]</scope>
    <source>
        <strain evidence="3">CCMP1986 / NIES-2087 / MED4</strain>
    </source>
</reference>
<protein>
    <submittedName>
        <fullName evidence="2">Uncharacterized protein</fullName>
    </submittedName>
</protein>
<dbReference type="Proteomes" id="UP000001026">
    <property type="component" value="Chromosome"/>
</dbReference>
<keyword evidence="1" id="KW-1133">Transmembrane helix</keyword>
<gene>
    <name evidence="2" type="ordered locus">PMM0995</name>
</gene>
<dbReference type="EMBL" id="BX548174">
    <property type="protein sequence ID" value="CAE19454.1"/>
    <property type="molecule type" value="Genomic_DNA"/>
</dbReference>
<evidence type="ECO:0000313" key="2">
    <source>
        <dbReference type="EMBL" id="CAE19454.1"/>
    </source>
</evidence>
<dbReference type="HOGENOM" id="CLU_2207710_0_0_3"/>
<feature type="transmembrane region" description="Helical" evidence="1">
    <location>
        <begin position="33"/>
        <end position="55"/>
    </location>
</feature>
<evidence type="ECO:0000313" key="3">
    <source>
        <dbReference type="Proteomes" id="UP000001026"/>
    </source>
</evidence>
<dbReference type="AlphaFoldDB" id="Q7V187"/>
<dbReference type="KEGG" id="pmm:PMM0995"/>
<accession>Q7V187</accession>
<keyword evidence="1" id="KW-0472">Membrane</keyword>
<proteinExistence type="predicted"/>
<dbReference type="STRING" id="59919.PMM0995"/>
<organism evidence="2 3">
    <name type="scientific">Prochlorococcus marinus subsp. pastoris (strain CCMP1986 / NIES-2087 / MED4)</name>
    <dbReference type="NCBI Taxonomy" id="59919"/>
    <lineage>
        <taxon>Bacteria</taxon>
        <taxon>Bacillati</taxon>
        <taxon>Cyanobacteriota</taxon>
        <taxon>Cyanophyceae</taxon>
        <taxon>Synechococcales</taxon>
        <taxon>Prochlorococcaceae</taxon>
        <taxon>Prochlorococcus</taxon>
    </lineage>
</organism>
<evidence type="ECO:0000256" key="1">
    <source>
        <dbReference type="SAM" id="Phobius"/>
    </source>
</evidence>
<keyword evidence="1" id="KW-0812">Transmembrane</keyword>
<name>Q7V187_PROMP</name>